<keyword evidence="2 5" id="KW-0812">Transmembrane</keyword>
<dbReference type="InterPro" id="IPR011701">
    <property type="entry name" value="MFS"/>
</dbReference>
<dbReference type="CDD" id="cd17393">
    <property type="entry name" value="MFS_MosC_like"/>
    <property type="match status" value="1"/>
</dbReference>
<gene>
    <name evidence="6" type="ORF">GbCGDNIH9_0276</name>
</gene>
<feature type="transmembrane region" description="Helical" evidence="5">
    <location>
        <begin position="92"/>
        <end position="111"/>
    </location>
</feature>
<dbReference type="Pfam" id="PF07690">
    <property type="entry name" value="MFS_1"/>
    <property type="match status" value="1"/>
</dbReference>
<evidence type="ECO:0000256" key="3">
    <source>
        <dbReference type="ARBA" id="ARBA00022989"/>
    </source>
</evidence>
<comment type="subcellular location">
    <subcellularLocation>
        <location evidence="1">Membrane</location>
        <topology evidence="1">Multi-pass membrane protein</topology>
    </subcellularLocation>
</comment>
<feature type="transmembrane region" description="Helical" evidence="5">
    <location>
        <begin position="281"/>
        <end position="300"/>
    </location>
</feature>
<feature type="transmembrane region" description="Helical" evidence="5">
    <location>
        <begin position="306"/>
        <end position="326"/>
    </location>
</feature>
<feature type="transmembrane region" description="Helical" evidence="5">
    <location>
        <begin position="48"/>
        <end position="71"/>
    </location>
</feature>
<dbReference type="AlphaFoldDB" id="A0AAC9K6F0"/>
<feature type="transmembrane region" description="Helical" evidence="5">
    <location>
        <begin position="117"/>
        <end position="136"/>
    </location>
</feature>
<evidence type="ECO:0000256" key="4">
    <source>
        <dbReference type="ARBA" id="ARBA00023136"/>
    </source>
</evidence>
<organism evidence="6 7">
    <name type="scientific">Granulibacter bethesdensis</name>
    <dbReference type="NCBI Taxonomy" id="364410"/>
    <lineage>
        <taxon>Bacteria</taxon>
        <taxon>Pseudomonadati</taxon>
        <taxon>Pseudomonadota</taxon>
        <taxon>Alphaproteobacteria</taxon>
        <taxon>Acetobacterales</taxon>
        <taxon>Acetobacteraceae</taxon>
        <taxon>Granulibacter</taxon>
    </lineage>
</organism>
<dbReference type="PANTHER" id="PTHR23514:SF13">
    <property type="entry name" value="INNER MEMBRANE PROTEIN YBJJ"/>
    <property type="match status" value="1"/>
</dbReference>
<evidence type="ECO:0000256" key="5">
    <source>
        <dbReference type="SAM" id="Phobius"/>
    </source>
</evidence>
<keyword evidence="3 5" id="KW-1133">Transmembrane helix</keyword>
<dbReference type="SUPFAM" id="SSF103473">
    <property type="entry name" value="MFS general substrate transporter"/>
    <property type="match status" value="1"/>
</dbReference>
<feature type="transmembrane region" description="Helical" evidence="5">
    <location>
        <begin position="226"/>
        <end position="243"/>
    </location>
</feature>
<dbReference type="InterPro" id="IPR036259">
    <property type="entry name" value="MFS_trans_sf"/>
</dbReference>
<evidence type="ECO:0000313" key="6">
    <source>
        <dbReference type="EMBL" id="APH53500.1"/>
    </source>
</evidence>
<keyword evidence="4 5" id="KW-0472">Membrane</keyword>
<feature type="transmembrane region" description="Helical" evidence="5">
    <location>
        <begin position="156"/>
        <end position="173"/>
    </location>
</feature>
<name>A0AAC9K6F0_9PROT</name>
<evidence type="ECO:0000313" key="7">
    <source>
        <dbReference type="Proteomes" id="UP000182373"/>
    </source>
</evidence>
<feature type="transmembrane region" description="Helical" evidence="5">
    <location>
        <begin position="193"/>
        <end position="214"/>
    </location>
</feature>
<dbReference type="PANTHER" id="PTHR23514">
    <property type="entry name" value="BYPASS OF STOP CODON PROTEIN 6"/>
    <property type="match status" value="1"/>
</dbReference>
<dbReference type="InterPro" id="IPR051788">
    <property type="entry name" value="MFS_Transporter"/>
</dbReference>
<evidence type="ECO:0000256" key="1">
    <source>
        <dbReference type="ARBA" id="ARBA00004141"/>
    </source>
</evidence>
<proteinExistence type="predicted"/>
<dbReference type="GO" id="GO:0022857">
    <property type="term" value="F:transmembrane transporter activity"/>
    <property type="evidence" value="ECO:0007669"/>
    <property type="project" value="InterPro"/>
</dbReference>
<reference evidence="7" key="1">
    <citation type="submission" date="2016-11" db="EMBL/GenBank/DDBJ databases">
        <title>Comparative genomic and phenotypic analysis of Granulibacter bethesdensis clinical isolates from patients with chronic granulomatous disease.</title>
        <authorList>
            <person name="Zarember K.A."/>
            <person name="Porcella S.F."/>
            <person name="Chu J."/>
            <person name="Ding L."/>
            <person name="Dahlstrom E."/>
            <person name="Barbian K."/>
            <person name="Martens C."/>
            <person name="Sykora L."/>
            <person name="Kramer S."/>
            <person name="Pettinato A.M."/>
            <person name="Hong H."/>
            <person name="Wald G."/>
            <person name="Berg L.J."/>
            <person name="Rogge L.S."/>
            <person name="Greenberg D.E."/>
            <person name="Falcone E.L."/>
            <person name="Neves J.F."/>
            <person name="Simoes M.J."/>
            <person name="Casal M."/>
            <person name="Rodriguez-Lopez F.C."/>
            <person name="Zelazny A."/>
            <person name="Gallin J.I."/>
            <person name="Holland S.M."/>
        </authorList>
    </citation>
    <scope>NUCLEOTIDE SEQUENCE [LARGE SCALE GENOMIC DNA]</scope>
    <source>
        <strain evidence="7">NIH9.1</strain>
    </source>
</reference>
<sequence length="335" mass="34410">MAVGALVSMPLAGRFVARYGTARLSGWSGPAFALSVLLPPFSRLCGDWAMPALAGALFLIGGTHGATDIAMNGEAARLERQNGRTMMSSFHAGWSLGGVAGSTFTSLLFAWGWNAELAMGLSAAMLMLVFLAALLINRTVEGTPPHPSEAPAEKGWTPPLIYLGSLCFLAFMVEGGMMDWSAVYMSTLSKEGMALSGGGFASFSLMMAGMRLAGDRVVTRLGPVRSCALSTLIAAIGLGTALVTSHPLVSMAGFALLGIGMANVVPILFAASGRRGGNAGVTTVATLGYAGGLCGPPIIGFMAGHWGLRLALTSLLAAIAIIGLNARSAENRPEN</sequence>
<evidence type="ECO:0000256" key="2">
    <source>
        <dbReference type="ARBA" id="ARBA00022692"/>
    </source>
</evidence>
<dbReference type="Gene3D" id="1.20.1250.20">
    <property type="entry name" value="MFS general substrate transporter like domains"/>
    <property type="match status" value="2"/>
</dbReference>
<accession>A0AAC9K6F0</accession>
<dbReference type="Proteomes" id="UP000182373">
    <property type="component" value="Chromosome"/>
</dbReference>
<dbReference type="EMBL" id="CP018191">
    <property type="protein sequence ID" value="APH53500.1"/>
    <property type="molecule type" value="Genomic_DNA"/>
</dbReference>
<dbReference type="GO" id="GO:0016020">
    <property type="term" value="C:membrane"/>
    <property type="evidence" value="ECO:0007669"/>
    <property type="project" value="UniProtKB-SubCell"/>
</dbReference>
<feature type="transmembrane region" description="Helical" evidence="5">
    <location>
        <begin position="249"/>
        <end position="269"/>
    </location>
</feature>
<protein>
    <submittedName>
        <fullName evidence="6">Membrane protein mosC</fullName>
    </submittedName>
</protein>